<dbReference type="EMBL" id="CP021065">
    <property type="protein sequence ID" value="ARP61833.1"/>
    <property type="molecule type" value="Genomic_DNA"/>
</dbReference>
<gene>
    <name evidence="1" type="ORF">CAB88_33130</name>
</gene>
<dbReference type="RefSeq" id="WP_000072992.1">
    <property type="nucleotide sequence ID" value="NZ_CP021065.1"/>
</dbReference>
<protein>
    <submittedName>
        <fullName evidence="1">Uncharacterized protein</fullName>
    </submittedName>
</protein>
<keyword evidence="1" id="KW-0614">Plasmid</keyword>
<reference evidence="1 2" key="1">
    <citation type="submission" date="2017-04" db="EMBL/GenBank/DDBJ databases">
        <title>Complete Genome Sequence of Bacillus thuringiensis type Strain ATCC 10792.</title>
        <authorList>
            <person name="Oh D.-H."/>
            <person name="Park B.-J."/>
            <person name="Shuai W."/>
            <person name="Chelliah R."/>
        </authorList>
    </citation>
    <scope>NUCLEOTIDE SEQUENCE [LARGE SCALE GENOMIC DNA]</scope>
    <source>
        <strain evidence="1 2">ATCC 10792</strain>
        <plasmid evidence="1 2">poh4</plasmid>
    </source>
</reference>
<dbReference type="Proteomes" id="UP000194143">
    <property type="component" value="Plasmid poh4"/>
</dbReference>
<geneLocation type="plasmid" evidence="1 2">
    <name>poh4</name>
</geneLocation>
<evidence type="ECO:0000313" key="1">
    <source>
        <dbReference type="EMBL" id="ARP61833.1"/>
    </source>
</evidence>
<evidence type="ECO:0000313" key="2">
    <source>
        <dbReference type="Proteomes" id="UP000194143"/>
    </source>
</evidence>
<name>A0A1W6X053_BACTU</name>
<proteinExistence type="predicted"/>
<keyword evidence="2" id="KW-1185">Reference proteome</keyword>
<dbReference type="AlphaFoldDB" id="A0A1W6X053"/>
<organism evidence="1 2">
    <name type="scientific">Bacillus thuringiensis</name>
    <dbReference type="NCBI Taxonomy" id="1428"/>
    <lineage>
        <taxon>Bacteria</taxon>
        <taxon>Bacillati</taxon>
        <taxon>Bacillota</taxon>
        <taxon>Bacilli</taxon>
        <taxon>Bacillales</taxon>
        <taxon>Bacillaceae</taxon>
        <taxon>Bacillus</taxon>
        <taxon>Bacillus cereus group</taxon>
    </lineage>
</organism>
<accession>A0A1W6X053</accession>
<sequence length="188" mass="20480">MSNVGYEAGKGRTFTPSIDAKWINEFNEMKSELGISRNKLTEKLIQDGLKFNRNSGSTGALYIPLTTENLSQGQIEMLSSSIGQEMLLNLALTMIGGTSELNKIIKTNNTNEMPISDKEDDTIGGKVEVPSAHIAQEIPSSDIKGNGNESNVSEQIIKPKVSEMGTKPKSAALKALEKYNKMKSDIKN</sequence>